<gene>
    <name evidence="3" type="ORF">UFOPK1722_00417</name>
</gene>
<feature type="region of interest" description="Disordered" evidence="1">
    <location>
        <begin position="75"/>
        <end position="97"/>
    </location>
</feature>
<accession>A0A6J6E596</accession>
<keyword evidence="2" id="KW-1133">Transmembrane helix</keyword>
<proteinExistence type="predicted"/>
<sequence>MIKRLVWFVSGIVAGVGGVLFAGRRVKRTIGAMGPVKVAGRAAEATRSRLGNVQAAFREGRDAMRDREAELRARRDGRVDHLDSGTSIDPVSPGDSVLVDGTPVAASRVIVLRQVDEPTGRRHRRGPRRHR</sequence>
<evidence type="ECO:0000313" key="3">
    <source>
        <dbReference type="EMBL" id="CAB4571552.1"/>
    </source>
</evidence>
<evidence type="ECO:0000256" key="2">
    <source>
        <dbReference type="SAM" id="Phobius"/>
    </source>
</evidence>
<keyword evidence="2" id="KW-0812">Transmembrane</keyword>
<dbReference type="EMBL" id="CAEZTS010000024">
    <property type="protein sequence ID" value="CAB4571552.1"/>
    <property type="molecule type" value="Genomic_DNA"/>
</dbReference>
<keyword evidence="2" id="KW-0472">Membrane</keyword>
<name>A0A6J6E596_9ZZZZ</name>
<dbReference type="AlphaFoldDB" id="A0A6J6E596"/>
<organism evidence="3">
    <name type="scientific">freshwater metagenome</name>
    <dbReference type="NCBI Taxonomy" id="449393"/>
    <lineage>
        <taxon>unclassified sequences</taxon>
        <taxon>metagenomes</taxon>
        <taxon>ecological metagenomes</taxon>
    </lineage>
</organism>
<feature type="transmembrane region" description="Helical" evidence="2">
    <location>
        <begin position="6"/>
        <end position="23"/>
    </location>
</feature>
<reference evidence="3" key="1">
    <citation type="submission" date="2020-05" db="EMBL/GenBank/DDBJ databases">
        <authorList>
            <person name="Chiriac C."/>
            <person name="Salcher M."/>
            <person name="Ghai R."/>
            <person name="Kavagutti S V."/>
        </authorList>
    </citation>
    <scope>NUCLEOTIDE SEQUENCE</scope>
</reference>
<evidence type="ECO:0000256" key="1">
    <source>
        <dbReference type="SAM" id="MobiDB-lite"/>
    </source>
</evidence>
<protein>
    <submittedName>
        <fullName evidence="3">Unannotated protein</fullName>
    </submittedName>
</protein>